<protein>
    <submittedName>
        <fullName evidence="5">Integration host factor subunit beta</fullName>
    </submittedName>
</protein>
<sequence>MRKADLVNKISDKTGIPKVDVLVTLETMFKEVKDTLASGENIYIRGFGSFITKKRAAKIGRNIKKNVAVHIPEHYIPAFKPAKEFTAEVKKLVEPKPDTGPGEDADD</sequence>
<dbReference type="GO" id="GO:0030527">
    <property type="term" value="F:structural constituent of chromatin"/>
    <property type="evidence" value="ECO:0007669"/>
    <property type="project" value="InterPro"/>
</dbReference>
<accession>A0A1A9I8D2</accession>
<dbReference type="GO" id="GO:0030261">
    <property type="term" value="P:chromosome condensation"/>
    <property type="evidence" value="ECO:0007669"/>
    <property type="project" value="UniProtKB-KW"/>
</dbReference>
<keyword evidence="2" id="KW-0226">DNA condensation</keyword>
<organism evidence="5 6">
    <name type="scientific">Niabella ginsenosidivorans</name>
    <dbReference type="NCBI Taxonomy" id="1176587"/>
    <lineage>
        <taxon>Bacteria</taxon>
        <taxon>Pseudomonadati</taxon>
        <taxon>Bacteroidota</taxon>
        <taxon>Chitinophagia</taxon>
        <taxon>Chitinophagales</taxon>
        <taxon>Chitinophagaceae</taxon>
        <taxon>Niabella</taxon>
    </lineage>
</organism>
<dbReference type="InterPro" id="IPR010992">
    <property type="entry name" value="IHF-like_DNA-bd_dom_sf"/>
</dbReference>
<dbReference type="KEGG" id="nia:A8C56_19800"/>
<dbReference type="STRING" id="1176587.A8C56_19800"/>
<reference evidence="5 6" key="1">
    <citation type="submission" date="2016-05" db="EMBL/GenBank/DDBJ databases">
        <title>Niabella ginsenosidivorans BS26 whole genome sequencing.</title>
        <authorList>
            <person name="Im W.T."/>
            <person name="Siddiqi M.Z."/>
        </authorList>
    </citation>
    <scope>NUCLEOTIDE SEQUENCE [LARGE SCALE GENOMIC DNA]</scope>
    <source>
        <strain evidence="5 6">BS26</strain>
    </source>
</reference>
<keyword evidence="3" id="KW-0238">DNA-binding</keyword>
<dbReference type="InterPro" id="IPR000119">
    <property type="entry name" value="Hist_DNA-bd"/>
</dbReference>
<dbReference type="GO" id="GO:0005829">
    <property type="term" value="C:cytosol"/>
    <property type="evidence" value="ECO:0007669"/>
    <property type="project" value="TreeGrafter"/>
</dbReference>
<dbReference type="RefSeq" id="WP_067759935.1">
    <property type="nucleotide sequence ID" value="NZ_CP015772.1"/>
</dbReference>
<dbReference type="PANTHER" id="PTHR33175">
    <property type="entry name" value="DNA-BINDING PROTEIN HU"/>
    <property type="match status" value="1"/>
</dbReference>
<comment type="similarity">
    <text evidence="1 4">Belongs to the bacterial histone-like protein family.</text>
</comment>
<dbReference type="CDD" id="cd13836">
    <property type="entry name" value="IHF_B"/>
    <property type="match status" value="1"/>
</dbReference>
<evidence type="ECO:0000256" key="2">
    <source>
        <dbReference type="ARBA" id="ARBA00023067"/>
    </source>
</evidence>
<evidence type="ECO:0000256" key="4">
    <source>
        <dbReference type="RuleBase" id="RU003939"/>
    </source>
</evidence>
<dbReference type="GO" id="GO:0003677">
    <property type="term" value="F:DNA binding"/>
    <property type="evidence" value="ECO:0007669"/>
    <property type="project" value="UniProtKB-KW"/>
</dbReference>
<dbReference type="SUPFAM" id="SSF47729">
    <property type="entry name" value="IHF-like DNA-binding proteins"/>
    <property type="match status" value="1"/>
</dbReference>
<dbReference type="PANTHER" id="PTHR33175:SF3">
    <property type="entry name" value="DNA-BINDING PROTEIN HU-BETA"/>
    <property type="match status" value="1"/>
</dbReference>
<dbReference type="PRINTS" id="PR01727">
    <property type="entry name" value="DNABINDINGHU"/>
</dbReference>
<dbReference type="Gene3D" id="4.10.520.10">
    <property type="entry name" value="IHF-like DNA-binding proteins"/>
    <property type="match status" value="1"/>
</dbReference>
<evidence type="ECO:0000256" key="1">
    <source>
        <dbReference type="ARBA" id="ARBA00010529"/>
    </source>
</evidence>
<gene>
    <name evidence="5" type="ORF">A8C56_19800</name>
</gene>
<keyword evidence="6" id="KW-1185">Reference proteome</keyword>
<dbReference type="AlphaFoldDB" id="A0A1A9I8D2"/>
<evidence type="ECO:0000313" key="6">
    <source>
        <dbReference type="Proteomes" id="UP000077667"/>
    </source>
</evidence>
<dbReference type="SMART" id="SM00411">
    <property type="entry name" value="BHL"/>
    <property type="match status" value="1"/>
</dbReference>
<name>A0A1A9I8D2_9BACT</name>
<proteinExistence type="inferred from homology"/>
<evidence type="ECO:0000256" key="3">
    <source>
        <dbReference type="ARBA" id="ARBA00023125"/>
    </source>
</evidence>
<evidence type="ECO:0000313" key="5">
    <source>
        <dbReference type="EMBL" id="ANH82931.1"/>
    </source>
</evidence>
<dbReference type="Proteomes" id="UP000077667">
    <property type="component" value="Chromosome"/>
</dbReference>
<dbReference type="Pfam" id="PF00216">
    <property type="entry name" value="Bac_DNA_binding"/>
    <property type="match status" value="1"/>
</dbReference>
<dbReference type="EMBL" id="CP015772">
    <property type="protein sequence ID" value="ANH82931.1"/>
    <property type="molecule type" value="Genomic_DNA"/>
</dbReference>
<dbReference type="OrthoDB" id="9799835at2"/>